<dbReference type="InterPro" id="IPR000571">
    <property type="entry name" value="Znf_CCCH"/>
</dbReference>
<evidence type="ECO:0000313" key="4">
    <source>
        <dbReference type="EMBL" id="CAK9084081.1"/>
    </source>
</evidence>
<feature type="region of interest" description="Disordered" evidence="2">
    <location>
        <begin position="1"/>
        <end position="81"/>
    </location>
</feature>
<dbReference type="Proteomes" id="UP001642484">
    <property type="component" value="Unassembled WGS sequence"/>
</dbReference>
<proteinExistence type="predicted"/>
<feature type="zinc finger region" description="C3H1-type" evidence="1">
    <location>
        <begin position="87"/>
        <end position="110"/>
    </location>
</feature>
<evidence type="ECO:0000256" key="2">
    <source>
        <dbReference type="SAM" id="MobiDB-lite"/>
    </source>
</evidence>
<keyword evidence="1" id="KW-0863">Zinc-finger</keyword>
<dbReference type="PROSITE" id="PS50103">
    <property type="entry name" value="ZF_C3H1"/>
    <property type="match status" value="1"/>
</dbReference>
<comment type="caution">
    <text evidence="4">The sequence shown here is derived from an EMBL/GenBank/DDBJ whole genome shotgun (WGS) entry which is preliminary data.</text>
</comment>
<feature type="domain" description="C3H1-type" evidence="3">
    <location>
        <begin position="87"/>
        <end position="110"/>
    </location>
</feature>
<dbReference type="EMBL" id="CAXAMN010024139">
    <property type="protein sequence ID" value="CAK9084081.1"/>
    <property type="molecule type" value="Genomic_DNA"/>
</dbReference>
<evidence type="ECO:0000256" key="1">
    <source>
        <dbReference type="PROSITE-ProRule" id="PRU00723"/>
    </source>
</evidence>
<reference evidence="4 5" key="1">
    <citation type="submission" date="2024-02" db="EMBL/GenBank/DDBJ databases">
        <authorList>
            <person name="Chen Y."/>
            <person name="Shah S."/>
            <person name="Dougan E. K."/>
            <person name="Thang M."/>
            <person name="Chan C."/>
        </authorList>
    </citation>
    <scope>NUCLEOTIDE SEQUENCE [LARGE SCALE GENOMIC DNA]</scope>
</reference>
<protein>
    <recommendedName>
        <fullName evidence="3">C3H1-type domain-containing protein</fullName>
    </recommendedName>
</protein>
<accession>A0ABP0QA95</accession>
<name>A0ABP0QA95_9DINO</name>
<gene>
    <name evidence="4" type="ORF">CCMP2556_LOCUS40934</name>
</gene>
<keyword evidence="1" id="KW-0479">Metal-binding</keyword>
<evidence type="ECO:0000259" key="3">
    <source>
        <dbReference type="PROSITE" id="PS50103"/>
    </source>
</evidence>
<keyword evidence="5" id="KW-1185">Reference proteome</keyword>
<sequence>MSDHVEHTSSSSSSTTRWVQKLNKTWKRQDEDNEEQSGASGSGSAQCTDGAPSQGDGLRLPLSAAGSVRGDVESEEVSPHTAGTCDPCVYFNSGRGCSKGDACIYCHLPHPSSSVSGQHRPRKLTRDKIKERIERCFEEESEETLHDALQREARKHDYARVILQGYFPSAGQEGVLEPGEVTRVTRTEGNQHTPD</sequence>
<organism evidence="4 5">
    <name type="scientific">Durusdinium trenchii</name>
    <dbReference type="NCBI Taxonomy" id="1381693"/>
    <lineage>
        <taxon>Eukaryota</taxon>
        <taxon>Sar</taxon>
        <taxon>Alveolata</taxon>
        <taxon>Dinophyceae</taxon>
        <taxon>Suessiales</taxon>
        <taxon>Symbiodiniaceae</taxon>
        <taxon>Durusdinium</taxon>
    </lineage>
</organism>
<keyword evidence="1" id="KW-0862">Zinc</keyword>
<evidence type="ECO:0000313" key="5">
    <source>
        <dbReference type="Proteomes" id="UP001642484"/>
    </source>
</evidence>
<feature type="region of interest" description="Disordered" evidence="2">
    <location>
        <begin position="172"/>
        <end position="195"/>
    </location>
</feature>